<organism evidence="1 2">
    <name type="scientific">Podospora didyma</name>
    <dbReference type="NCBI Taxonomy" id="330526"/>
    <lineage>
        <taxon>Eukaryota</taxon>
        <taxon>Fungi</taxon>
        <taxon>Dikarya</taxon>
        <taxon>Ascomycota</taxon>
        <taxon>Pezizomycotina</taxon>
        <taxon>Sordariomycetes</taxon>
        <taxon>Sordariomycetidae</taxon>
        <taxon>Sordariales</taxon>
        <taxon>Podosporaceae</taxon>
        <taxon>Podospora</taxon>
    </lineage>
</organism>
<keyword evidence="2" id="KW-1185">Reference proteome</keyword>
<gene>
    <name evidence="1" type="ORF">B0H63DRAFT_218457</name>
</gene>
<name>A0AAE0NID5_9PEZI</name>
<sequence length="281" mass="32114">MQEEEYLDFLGGRERGVWVRYSRNPLPFLYSKLIGLGCPNFCFSQTPPSSPNPCLLFSFHFRGKKRRANAELGRAKSEPKRRGACTVQAAMRRREIGAEFKSSSVYALAMLLSVTKDGFLPRLGRWLFDEHRGKQRSKRPFARRCSLFSSFPFPVSSTNYAVLPNTNIYMYTTDIINPQSCLFCGVRFICLSCCCVLQHLLPHTRAKLGTTLRIQRKLTACLLQLFSFLSPLQGETETRERQERADKTWSNYPSVPVPGKGLVWFTSEPRFGVCCFLFLSS</sequence>
<evidence type="ECO:0000313" key="2">
    <source>
        <dbReference type="Proteomes" id="UP001285441"/>
    </source>
</evidence>
<protein>
    <submittedName>
        <fullName evidence="1">Uncharacterized protein</fullName>
    </submittedName>
</protein>
<evidence type="ECO:0000313" key="1">
    <source>
        <dbReference type="EMBL" id="KAK3382025.1"/>
    </source>
</evidence>
<reference evidence="1" key="2">
    <citation type="submission" date="2023-06" db="EMBL/GenBank/DDBJ databases">
        <authorList>
            <consortium name="Lawrence Berkeley National Laboratory"/>
            <person name="Haridas S."/>
            <person name="Hensen N."/>
            <person name="Bonometti L."/>
            <person name="Westerberg I."/>
            <person name="Brannstrom I.O."/>
            <person name="Guillou S."/>
            <person name="Cros-Aarteil S."/>
            <person name="Calhoun S."/>
            <person name="Kuo A."/>
            <person name="Mondo S."/>
            <person name="Pangilinan J."/>
            <person name="Riley R."/>
            <person name="LaButti K."/>
            <person name="Andreopoulos B."/>
            <person name="Lipzen A."/>
            <person name="Chen C."/>
            <person name="Yanf M."/>
            <person name="Daum C."/>
            <person name="Ng V."/>
            <person name="Clum A."/>
            <person name="Steindorff A."/>
            <person name="Ohm R."/>
            <person name="Martin F."/>
            <person name="Silar P."/>
            <person name="Natvig D."/>
            <person name="Lalanne C."/>
            <person name="Gautier V."/>
            <person name="Ament-velasquez S.L."/>
            <person name="Kruys A."/>
            <person name="Hutchinson M.I."/>
            <person name="Powell A.J."/>
            <person name="Barry K."/>
            <person name="Miller A.N."/>
            <person name="Grigoriev I.V."/>
            <person name="Debuchy R."/>
            <person name="Gladieux P."/>
            <person name="Thoren M.H."/>
            <person name="Johannesson H."/>
        </authorList>
    </citation>
    <scope>NUCLEOTIDE SEQUENCE</scope>
    <source>
        <strain evidence="1">CBS 232.78</strain>
    </source>
</reference>
<dbReference type="AlphaFoldDB" id="A0AAE0NID5"/>
<dbReference type="EMBL" id="JAULSW010000005">
    <property type="protein sequence ID" value="KAK3382025.1"/>
    <property type="molecule type" value="Genomic_DNA"/>
</dbReference>
<proteinExistence type="predicted"/>
<comment type="caution">
    <text evidence="1">The sequence shown here is derived from an EMBL/GenBank/DDBJ whole genome shotgun (WGS) entry which is preliminary data.</text>
</comment>
<reference evidence="1" key="1">
    <citation type="journal article" date="2023" name="Mol. Phylogenet. Evol.">
        <title>Genome-scale phylogeny and comparative genomics of the fungal order Sordariales.</title>
        <authorList>
            <person name="Hensen N."/>
            <person name="Bonometti L."/>
            <person name="Westerberg I."/>
            <person name="Brannstrom I.O."/>
            <person name="Guillou S."/>
            <person name="Cros-Aarteil S."/>
            <person name="Calhoun S."/>
            <person name="Haridas S."/>
            <person name="Kuo A."/>
            <person name="Mondo S."/>
            <person name="Pangilinan J."/>
            <person name="Riley R."/>
            <person name="LaButti K."/>
            <person name="Andreopoulos B."/>
            <person name="Lipzen A."/>
            <person name="Chen C."/>
            <person name="Yan M."/>
            <person name="Daum C."/>
            <person name="Ng V."/>
            <person name="Clum A."/>
            <person name="Steindorff A."/>
            <person name="Ohm R.A."/>
            <person name="Martin F."/>
            <person name="Silar P."/>
            <person name="Natvig D.O."/>
            <person name="Lalanne C."/>
            <person name="Gautier V."/>
            <person name="Ament-Velasquez S.L."/>
            <person name="Kruys A."/>
            <person name="Hutchinson M.I."/>
            <person name="Powell A.J."/>
            <person name="Barry K."/>
            <person name="Miller A.N."/>
            <person name="Grigoriev I.V."/>
            <person name="Debuchy R."/>
            <person name="Gladieux P."/>
            <person name="Hiltunen Thoren M."/>
            <person name="Johannesson H."/>
        </authorList>
    </citation>
    <scope>NUCLEOTIDE SEQUENCE</scope>
    <source>
        <strain evidence="1">CBS 232.78</strain>
    </source>
</reference>
<accession>A0AAE0NID5</accession>
<dbReference type="Proteomes" id="UP001285441">
    <property type="component" value="Unassembled WGS sequence"/>
</dbReference>